<organism evidence="1 2">
    <name type="scientific">Takifugu flavidus</name>
    <name type="common">sansaifugu</name>
    <dbReference type="NCBI Taxonomy" id="433684"/>
    <lineage>
        <taxon>Eukaryota</taxon>
        <taxon>Metazoa</taxon>
        <taxon>Chordata</taxon>
        <taxon>Craniata</taxon>
        <taxon>Vertebrata</taxon>
        <taxon>Euteleostomi</taxon>
        <taxon>Actinopterygii</taxon>
        <taxon>Neopterygii</taxon>
        <taxon>Teleostei</taxon>
        <taxon>Neoteleostei</taxon>
        <taxon>Acanthomorphata</taxon>
        <taxon>Eupercaria</taxon>
        <taxon>Tetraodontiformes</taxon>
        <taxon>Tetradontoidea</taxon>
        <taxon>Tetraodontidae</taxon>
        <taxon>Takifugu</taxon>
    </lineage>
</organism>
<proteinExistence type="predicted"/>
<comment type="caution">
    <text evidence="1">The sequence shown here is derived from an EMBL/GenBank/DDBJ whole genome shotgun (WGS) entry which is preliminary data.</text>
</comment>
<protein>
    <submittedName>
        <fullName evidence="1">Uncharacterized protein</fullName>
    </submittedName>
</protein>
<gene>
    <name evidence="1" type="ORF">D4764_02G0011730</name>
</gene>
<sequence length="100" mass="10534">PAERKEKSRNVSYLGSLPLPVPPCSPGECPAIHHTGIADNQGGSPKQVMCPPAQSTCSTLLPSELSVRGASPAQRGRALHISAPPAKWPVKERFHCCGIS</sequence>
<dbReference type="Proteomes" id="UP000324091">
    <property type="component" value="Chromosome 2"/>
</dbReference>
<evidence type="ECO:0000313" key="1">
    <source>
        <dbReference type="EMBL" id="TWW68132.1"/>
    </source>
</evidence>
<feature type="non-terminal residue" evidence="1">
    <location>
        <position position="1"/>
    </location>
</feature>
<dbReference type="AlphaFoldDB" id="A0A5C6NKP1"/>
<accession>A0A5C6NKP1</accession>
<keyword evidence="2" id="KW-1185">Reference proteome</keyword>
<dbReference type="EMBL" id="RHFK02000012">
    <property type="protein sequence ID" value="TWW68132.1"/>
    <property type="molecule type" value="Genomic_DNA"/>
</dbReference>
<name>A0A5C6NKP1_9TELE</name>
<evidence type="ECO:0000313" key="2">
    <source>
        <dbReference type="Proteomes" id="UP000324091"/>
    </source>
</evidence>
<reference evidence="1 2" key="1">
    <citation type="submission" date="2019-04" db="EMBL/GenBank/DDBJ databases">
        <title>Chromosome genome assembly for Takifugu flavidus.</title>
        <authorList>
            <person name="Xiao S."/>
        </authorList>
    </citation>
    <scope>NUCLEOTIDE SEQUENCE [LARGE SCALE GENOMIC DNA]</scope>
    <source>
        <strain evidence="1">HTHZ2018</strain>
        <tissue evidence="1">Muscle</tissue>
    </source>
</reference>